<accession>A0ABD2AI93</accession>
<protein>
    <submittedName>
        <fullName evidence="2">Uncharacterized protein</fullName>
    </submittedName>
</protein>
<keyword evidence="3" id="KW-1185">Reference proteome</keyword>
<reference evidence="2 3" key="1">
    <citation type="journal article" date="2024" name="Ann. Entomol. Soc. Am.">
        <title>Genomic analyses of the southern and eastern yellowjacket wasps (Hymenoptera: Vespidae) reveal evolutionary signatures of social life.</title>
        <authorList>
            <person name="Catto M.A."/>
            <person name="Caine P.B."/>
            <person name="Orr S.E."/>
            <person name="Hunt B.G."/>
            <person name="Goodisman M.A.D."/>
        </authorList>
    </citation>
    <scope>NUCLEOTIDE SEQUENCE [LARGE SCALE GENOMIC DNA]</scope>
    <source>
        <strain evidence="2">233</strain>
        <tissue evidence="2">Head and thorax</tissue>
    </source>
</reference>
<keyword evidence="1" id="KW-0812">Transmembrane</keyword>
<comment type="caution">
    <text evidence="2">The sequence shown here is derived from an EMBL/GenBank/DDBJ whole genome shotgun (WGS) entry which is preliminary data.</text>
</comment>
<evidence type="ECO:0000313" key="2">
    <source>
        <dbReference type="EMBL" id="KAL2720334.1"/>
    </source>
</evidence>
<dbReference type="AlphaFoldDB" id="A0ABD2AI93"/>
<proteinExistence type="predicted"/>
<gene>
    <name evidence="2" type="ORF">V1478_010600</name>
</gene>
<evidence type="ECO:0000313" key="3">
    <source>
        <dbReference type="Proteomes" id="UP001607302"/>
    </source>
</evidence>
<organism evidence="2 3">
    <name type="scientific">Vespula squamosa</name>
    <name type="common">Southern yellow jacket</name>
    <name type="synonym">Wasp</name>
    <dbReference type="NCBI Taxonomy" id="30214"/>
    <lineage>
        <taxon>Eukaryota</taxon>
        <taxon>Metazoa</taxon>
        <taxon>Ecdysozoa</taxon>
        <taxon>Arthropoda</taxon>
        <taxon>Hexapoda</taxon>
        <taxon>Insecta</taxon>
        <taxon>Pterygota</taxon>
        <taxon>Neoptera</taxon>
        <taxon>Endopterygota</taxon>
        <taxon>Hymenoptera</taxon>
        <taxon>Apocrita</taxon>
        <taxon>Aculeata</taxon>
        <taxon>Vespoidea</taxon>
        <taxon>Vespidae</taxon>
        <taxon>Vespinae</taxon>
        <taxon>Vespula</taxon>
    </lineage>
</organism>
<sequence>MATLKAMGSFLIFRISFTCLIAIFNKFSSDGSLPKYFSNHAPPIITVSTWLLNILYIKFCTKSLGKIHESKITPRIGRFSPGGTRKPKAFIGNTLSANWRLTTATVTIGIAFNCFAKSGCCSSNNFARVFADPCFCSASNKDFIRKFTLIFCASPAQIPQIIGLTR</sequence>
<dbReference type="Proteomes" id="UP001607302">
    <property type="component" value="Unassembled WGS sequence"/>
</dbReference>
<keyword evidence="1" id="KW-1133">Transmembrane helix</keyword>
<name>A0ABD2AI93_VESSQ</name>
<evidence type="ECO:0000256" key="1">
    <source>
        <dbReference type="SAM" id="Phobius"/>
    </source>
</evidence>
<dbReference type="EMBL" id="JAUDFV010000147">
    <property type="protein sequence ID" value="KAL2720334.1"/>
    <property type="molecule type" value="Genomic_DNA"/>
</dbReference>
<keyword evidence="1" id="KW-0472">Membrane</keyword>
<feature type="transmembrane region" description="Helical" evidence="1">
    <location>
        <begin position="44"/>
        <end position="61"/>
    </location>
</feature>
<feature type="transmembrane region" description="Helical" evidence="1">
    <location>
        <begin position="7"/>
        <end position="24"/>
    </location>
</feature>